<dbReference type="NCBIfam" id="TIGR01537">
    <property type="entry name" value="portal_HK97"/>
    <property type="match status" value="1"/>
</dbReference>
<dbReference type="EMBL" id="BAABBR010000001">
    <property type="protein sequence ID" value="GAA4026980.1"/>
    <property type="molecule type" value="Genomic_DNA"/>
</dbReference>
<dbReference type="RefSeq" id="WP_344695097.1">
    <property type="nucleotide sequence ID" value="NZ_BAABBR010000001.1"/>
</dbReference>
<evidence type="ECO:0000313" key="1">
    <source>
        <dbReference type="EMBL" id="GAA4026980.1"/>
    </source>
</evidence>
<gene>
    <name evidence="1" type="ORF">GCM10022281_02010</name>
</gene>
<dbReference type="InterPro" id="IPR006944">
    <property type="entry name" value="Phage/GTA_portal"/>
</dbReference>
<sequence length="370" mass="40031">MRWFGRKSADLPPLFLSIPGSEARSLFPSSPQSQLKEVFLTNPVGQRAVKLVAGAVGTLKIYATEGDEAAANLLCRASLLEQMTASLLLNGNAYLQIVEALGAPAQLFVLPADRMNIETDDKGWPRRYVYKAGRRTTVVPRHDELARTQVIHIRALNPTNEQTGLGCLDAASAAAAIHNKASRWNKALLDNAARPSGALTYDPADGAALSSTQFTRLREEIDRQFSGSDNAGRPMLLEGGLKWQPLGLTPTDMDFCAIKEAAARDIALAFGVPPVLLGLPGDTAYANLREAGRALYRQTVLPLAERIVSEVGEALADWFGPLRLAIDTDAISELAEDRERLWQMVSAADFISAAEKREMLGFAPLPSPAK</sequence>
<proteinExistence type="predicted"/>
<protein>
    <submittedName>
        <fullName evidence="1">Phage portal protein</fullName>
    </submittedName>
</protein>
<dbReference type="InterPro" id="IPR006427">
    <property type="entry name" value="Portal_HK97"/>
</dbReference>
<name>A0ABP7TKN2_9SPHN</name>
<reference evidence="2" key="1">
    <citation type="journal article" date="2019" name="Int. J. Syst. Evol. Microbiol.">
        <title>The Global Catalogue of Microorganisms (GCM) 10K type strain sequencing project: providing services to taxonomists for standard genome sequencing and annotation.</title>
        <authorList>
            <consortium name="The Broad Institute Genomics Platform"/>
            <consortium name="The Broad Institute Genome Sequencing Center for Infectious Disease"/>
            <person name="Wu L."/>
            <person name="Ma J."/>
        </authorList>
    </citation>
    <scope>NUCLEOTIDE SEQUENCE [LARGE SCALE GENOMIC DNA]</scope>
    <source>
        <strain evidence="2">JCM 17564</strain>
    </source>
</reference>
<organism evidence="1 2">
    <name type="scientific">Sphingomonas rosea</name>
    <dbReference type="NCBI Taxonomy" id="335605"/>
    <lineage>
        <taxon>Bacteria</taxon>
        <taxon>Pseudomonadati</taxon>
        <taxon>Pseudomonadota</taxon>
        <taxon>Alphaproteobacteria</taxon>
        <taxon>Sphingomonadales</taxon>
        <taxon>Sphingomonadaceae</taxon>
        <taxon>Sphingomonas</taxon>
    </lineage>
</organism>
<evidence type="ECO:0000313" key="2">
    <source>
        <dbReference type="Proteomes" id="UP001424459"/>
    </source>
</evidence>
<accession>A0ABP7TKN2</accession>
<comment type="caution">
    <text evidence="1">The sequence shown here is derived from an EMBL/GenBank/DDBJ whole genome shotgun (WGS) entry which is preliminary data.</text>
</comment>
<dbReference type="Proteomes" id="UP001424459">
    <property type="component" value="Unassembled WGS sequence"/>
</dbReference>
<keyword evidence="2" id="KW-1185">Reference proteome</keyword>
<dbReference type="Pfam" id="PF04860">
    <property type="entry name" value="Phage_portal"/>
    <property type="match status" value="1"/>
</dbReference>